<feature type="domain" description="Nudix hydrolase" evidence="4">
    <location>
        <begin position="7"/>
        <end position="132"/>
    </location>
</feature>
<protein>
    <submittedName>
        <fullName evidence="5">NUDIX domain-containing protein</fullName>
    </submittedName>
</protein>
<dbReference type="Pfam" id="PF00293">
    <property type="entry name" value="NUDIX"/>
    <property type="match status" value="1"/>
</dbReference>
<dbReference type="InterPro" id="IPR000086">
    <property type="entry name" value="NUDIX_hydrolase_dom"/>
</dbReference>
<dbReference type="PRINTS" id="PR00502">
    <property type="entry name" value="NUDIXFAMILY"/>
</dbReference>
<evidence type="ECO:0000256" key="2">
    <source>
        <dbReference type="ARBA" id="ARBA00022801"/>
    </source>
</evidence>
<dbReference type="EMBL" id="JAFMPY010000020">
    <property type="protein sequence ID" value="MBO0905291.1"/>
    <property type="molecule type" value="Genomic_DNA"/>
</dbReference>
<evidence type="ECO:0000313" key="6">
    <source>
        <dbReference type="Proteomes" id="UP000664288"/>
    </source>
</evidence>
<dbReference type="InterPro" id="IPR020476">
    <property type="entry name" value="Nudix_hydrolase"/>
</dbReference>
<comment type="caution">
    <text evidence="5">The sequence shown here is derived from an EMBL/GenBank/DDBJ whole genome shotgun (WGS) entry which is preliminary data.</text>
</comment>
<evidence type="ECO:0000313" key="5">
    <source>
        <dbReference type="EMBL" id="MBO0905291.1"/>
    </source>
</evidence>
<evidence type="ECO:0000256" key="1">
    <source>
        <dbReference type="ARBA" id="ARBA00001946"/>
    </source>
</evidence>
<accession>A0ABS3J9T1</accession>
<evidence type="ECO:0000259" key="4">
    <source>
        <dbReference type="PROSITE" id="PS51462"/>
    </source>
</evidence>
<reference evidence="5 6" key="1">
    <citation type="submission" date="2021-03" db="EMBL/GenBank/DDBJ databases">
        <title>Whole genome sequence of Jiella sp. MQZ13P-4.</title>
        <authorList>
            <person name="Tuo L."/>
        </authorList>
    </citation>
    <scope>NUCLEOTIDE SEQUENCE [LARGE SCALE GENOMIC DNA]</scope>
    <source>
        <strain evidence="5 6">MQZ13P-4</strain>
    </source>
</reference>
<dbReference type="Proteomes" id="UP000664288">
    <property type="component" value="Unassembled WGS sequence"/>
</dbReference>
<gene>
    <name evidence="5" type="ORF">J1C47_16730</name>
</gene>
<proteinExistence type="inferred from homology"/>
<dbReference type="PROSITE" id="PS51462">
    <property type="entry name" value="NUDIX"/>
    <property type="match status" value="1"/>
</dbReference>
<dbReference type="PANTHER" id="PTHR43736:SF1">
    <property type="entry name" value="DIHYDRONEOPTERIN TRIPHOSPHATE DIPHOSPHATASE"/>
    <property type="match status" value="1"/>
</dbReference>
<dbReference type="InterPro" id="IPR020084">
    <property type="entry name" value="NUDIX_hydrolase_CS"/>
</dbReference>
<organism evidence="5 6">
    <name type="scientific">Jiella sonneratiae</name>
    <dbReference type="NCBI Taxonomy" id="2816856"/>
    <lineage>
        <taxon>Bacteria</taxon>
        <taxon>Pseudomonadati</taxon>
        <taxon>Pseudomonadota</taxon>
        <taxon>Alphaproteobacteria</taxon>
        <taxon>Hyphomicrobiales</taxon>
        <taxon>Aurantimonadaceae</taxon>
        <taxon>Jiella</taxon>
    </lineage>
</organism>
<comment type="similarity">
    <text evidence="3">Belongs to the Nudix hydrolase family.</text>
</comment>
<dbReference type="RefSeq" id="WP_207351934.1">
    <property type="nucleotide sequence ID" value="NZ_JAFMPY010000020.1"/>
</dbReference>
<dbReference type="PROSITE" id="PS00893">
    <property type="entry name" value="NUDIX_BOX"/>
    <property type="match status" value="1"/>
</dbReference>
<dbReference type="SUPFAM" id="SSF55811">
    <property type="entry name" value="Nudix"/>
    <property type="match status" value="1"/>
</dbReference>
<dbReference type="Gene3D" id="3.90.79.10">
    <property type="entry name" value="Nucleoside Triphosphate Pyrophosphohydrolase"/>
    <property type="match status" value="1"/>
</dbReference>
<keyword evidence="6" id="KW-1185">Reference proteome</keyword>
<name>A0ABS3J9T1_9HYPH</name>
<dbReference type="PANTHER" id="PTHR43736">
    <property type="entry name" value="ADP-RIBOSE PYROPHOSPHATASE"/>
    <property type="match status" value="1"/>
</dbReference>
<sequence>MAAASGKPLLGVSVCLANEEGILLVRRGKEPFRGLWSLPGGAVQFGETLESAARRELSEETGVAAPALSLATLHEAIGEDAHAVIAVFRGRLPSETAPLAGDDAEAAEIVAFADVEAREAAGRTTPGLWGVVRQCLAGRSLPEP</sequence>
<comment type="cofactor">
    <cofactor evidence="1">
        <name>Mg(2+)</name>
        <dbReference type="ChEBI" id="CHEBI:18420"/>
    </cofactor>
</comment>
<dbReference type="InterPro" id="IPR015797">
    <property type="entry name" value="NUDIX_hydrolase-like_dom_sf"/>
</dbReference>
<evidence type="ECO:0000256" key="3">
    <source>
        <dbReference type="RuleBase" id="RU003476"/>
    </source>
</evidence>
<keyword evidence="2 3" id="KW-0378">Hydrolase</keyword>